<keyword evidence="5 6" id="KW-0472">Membrane</keyword>
<evidence type="ECO:0000256" key="2">
    <source>
        <dbReference type="ARBA" id="ARBA00022692"/>
    </source>
</evidence>
<accession>A0AAD7PRG0</accession>
<gene>
    <name evidence="8" type="ORF">O6P43_014182</name>
</gene>
<keyword evidence="9" id="KW-1185">Reference proteome</keyword>
<keyword evidence="2 6" id="KW-0812">Transmembrane</keyword>
<organism evidence="8 9">
    <name type="scientific">Quillaja saponaria</name>
    <name type="common">Soap bark tree</name>
    <dbReference type="NCBI Taxonomy" id="32244"/>
    <lineage>
        <taxon>Eukaryota</taxon>
        <taxon>Viridiplantae</taxon>
        <taxon>Streptophyta</taxon>
        <taxon>Embryophyta</taxon>
        <taxon>Tracheophyta</taxon>
        <taxon>Spermatophyta</taxon>
        <taxon>Magnoliopsida</taxon>
        <taxon>eudicotyledons</taxon>
        <taxon>Gunneridae</taxon>
        <taxon>Pentapetalae</taxon>
        <taxon>rosids</taxon>
        <taxon>fabids</taxon>
        <taxon>Fabales</taxon>
        <taxon>Quillajaceae</taxon>
        <taxon>Quillaja</taxon>
    </lineage>
</organism>
<comment type="caution">
    <text evidence="6">Lacks conserved residue(s) required for the propagation of feature annotation.</text>
</comment>
<evidence type="ECO:0000256" key="5">
    <source>
        <dbReference type="ARBA" id="ARBA00023136"/>
    </source>
</evidence>
<evidence type="ECO:0000256" key="6">
    <source>
        <dbReference type="RuleBase" id="RU363132"/>
    </source>
</evidence>
<feature type="domain" description="Reticulon" evidence="7">
    <location>
        <begin position="75"/>
        <end position="206"/>
    </location>
</feature>
<dbReference type="PANTHER" id="PTHR10994:SF177">
    <property type="entry name" value="RETICULON-LIKE PROTEIN B15"/>
    <property type="match status" value="1"/>
</dbReference>
<evidence type="ECO:0000256" key="3">
    <source>
        <dbReference type="ARBA" id="ARBA00022824"/>
    </source>
</evidence>
<dbReference type="EMBL" id="JARAOO010000006">
    <property type="protein sequence ID" value="KAJ7964349.1"/>
    <property type="molecule type" value="Genomic_DNA"/>
</dbReference>
<evidence type="ECO:0000259" key="7">
    <source>
        <dbReference type="PROSITE" id="PS50845"/>
    </source>
</evidence>
<comment type="caution">
    <text evidence="8">The sequence shown here is derived from an EMBL/GenBank/DDBJ whole genome shotgun (WGS) entry which is preliminary data.</text>
</comment>
<evidence type="ECO:0000256" key="1">
    <source>
        <dbReference type="ARBA" id="ARBA00004477"/>
    </source>
</evidence>
<dbReference type="Proteomes" id="UP001163823">
    <property type="component" value="Chromosome 6"/>
</dbReference>
<evidence type="ECO:0000256" key="4">
    <source>
        <dbReference type="ARBA" id="ARBA00022989"/>
    </source>
</evidence>
<dbReference type="Pfam" id="PF02453">
    <property type="entry name" value="Reticulon"/>
    <property type="match status" value="1"/>
</dbReference>
<dbReference type="PROSITE" id="PS50845">
    <property type="entry name" value="RETICULON"/>
    <property type="match status" value="1"/>
</dbReference>
<dbReference type="InterPro" id="IPR003388">
    <property type="entry name" value="Reticulon"/>
</dbReference>
<dbReference type="GO" id="GO:0005789">
    <property type="term" value="C:endoplasmic reticulum membrane"/>
    <property type="evidence" value="ECO:0007669"/>
    <property type="project" value="UniProtKB-SubCell"/>
</dbReference>
<dbReference type="KEGG" id="qsa:O6P43_014182"/>
<proteinExistence type="predicted"/>
<protein>
    <recommendedName>
        <fullName evidence="6">Reticulon-like protein</fullName>
    </recommendedName>
</protein>
<dbReference type="AlphaFoldDB" id="A0AAD7PRG0"/>
<evidence type="ECO:0000313" key="8">
    <source>
        <dbReference type="EMBL" id="KAJ7964349.1"/>
    </source>
</evidence>
<name>A0AAD7PRG0_QUISA</name>
<sequence length="206" mass="23939">MLEPVDIMDVADSDFLNEDEFFEDENDSDSEIEKYYVISTSRNRLFGCKKPLHVVLGSGNLADVMLWRNKYISLPTPTYSKLNSRNLSYPERLLVRTALSMRKDCNQALRTFWDITQGNDLKKFLMVTLTLWLISVVGSWFTIVTLSYIVCVILLTVPVLYERHEDRVDTFAEMAMVELMKQYAELNKMVCQKHPISISCKDSKRQ</sequence>
<evidence type="ECO:0000313" key="9">
    <source>
        <dbReference type="Proteomes" id="UP001163823"/>
    </source>
</evidence>
<keyword evidence="3 6" id="KW-0256">Endoplasmic reticulum</keyword>
<reference evidence="8" key="1">
    <citation type="journal article" date="2023" name="Science">
        <title>Elucidation of the pathway for biosynthesis of saponin adjuvants from the soapbark tree.</title>
        <authorList>
            <person name="Reed J."/>
            <person name="Orme A."/>
            <person name="El-Demerdash A."/>
            <person name="Owen C."/>
            <person name="Martin L.B.B."/>
            <person name="Misra R.C."/>
            <person name="Kikuchi S."/>
            <person name="Rejzek M."/>
            <person name="Martin A.C."/>
            <person name="Harkess A."/>
            <person name="Leebens-Mack J."/>
            <person name="Louveau T."/>
            <person name="Stephenson M.J."/>
            <person name="Osbourn A."/>
        </authorList>
    </citation>
    <scope>NUCLEOTIDE SEQUENCE</scope>
    <source>
        <strain evidence="8">S10</strain>
    </source>
</reference>
<comment type="subcellular location">
    <subcellularLocation>
        <location evidence="1 6">Endoplasmic reticulum membrane</location>
        <topology evidence="1 6">Multi-pass membrane protein</topology>
    </subcellularLocation>
</comment>
<dbReference type="InterPro" id="IPR045064">
    <property type="entry name" value="Reticulon-like"/>
</dbReference>
<feature type="transmembrane region" description="Helical" evidence="6">
    <location>
        <begin position="131"/>
        <end position="161"/>
    </location>
</feature>
<dbReference type="GO" id="GO:0009617">
    <property type="term" value="P:response to bacterium"/>
    <property type="evidence" value="ECO:0007669"/>
    <property type="project" value="InterPro"/>
</dbReference>
<keyword evidence="4 6" id="KW-1133">Transmembrane helix</keyword>
<dbReference type="PANTHER" id="PTHR10994">
    <property type="entry name" value="RETICULON"/>
    <property type="match status" value="1"/>
</dbReference>